<dbReference type="PROSITE" id="PS50146">
    <property type="entry name" value="DAGK"/>
    <property type="match status" value="1"/>
</dbReference>
<sequence>MVRKRTAKDTWRATITELDQVDDAVYDAIASSRGPMLDSFMPKLTNIADHGVLWWGVAGLLALTGGAKGRRAALRGMATLGVSSLLANQVFKRTIHRERPDRSLLPFGRNGRRRPTSSSFPSGHAASAAAFAAGASSEWPSLGVPLSTLAGAVGISRVATGAHYPSDVLAGFLLGGSIAAWGSKVVPVPEDPIVDRTGLGQVDLGARPDGAGVVLFVNPESNSGKGERVLRVVRRRLPATRIVELRKGEEWLDVMRRESDGAEIMAVAGGDGTVRTAAAVALERDLPLAVLPAGTFNHFAKDLGQFPLRAAIRAIREGSANRVDVAYVNDGLFVNTASVGAYTDFVRIREKYQRRIGKPAAAVLASLRVLRKRESMRIRVDGSELEVNLLFLGNGQYEPQGFAPSMRSQLDDGIVDLRLLDVPSGIKRWGAIFSLVAGRLAGSRYYRVTSASHLDIELLDGPRRVARDGEVGESADRLTVRVKRRALTVLRPR</sequence>
<protein>
    <submittedName>
        <fullName evidence="9">Phosphoesterase</fullName>
    </submittedName>
</protein>
<dbReference type="GO" id="GO:0016301">
    <property type="term" value="F:kinase activity"/>
    <property type="evidence" value="ECO:0007669"/>
    <property type="project" value="InterPro"/>
</dbReference>
<organism evidence="9 10">
    <name type="scientific">Tessaracoccus aquimaris</name>
    <dbReference type="NCBI Taxonomy" id="1332264"/>
    <lineage>
        <taxon>Bacteria</taxon>
        <taxon>Bacillati</taxon>
        <taxon>Actinomycetota</taxon>
        <taxon>Actinomycetes</taxon>
        <taxon>Propionibacteriales</taxon>
        <taxon>Propionibacteriaceae</taxon>
        <taxon>Tessaracoccus</taxon>
    </lineage>
</organism>
<evidence type="ECO:0000256" key="7">
    <source>
        <dbReference type="SAM" id="MobiDB-lite"/>
    </source>
</evidence>
<evidence type="ECO:0000256" key="4">
    <source>
        <dbReference type="ARBA" id="ARBA00022801"/>
    </source>
</evidence>
<dbReference type="InterPro" id="IPR016064">
    <property type="entry name" value="NAD/diacylglycerol_kinase_sf"/>
</dbReference>
<dbReference type="SMART" id="SM00014">
    <property type="entry name" value="acidPPc"/>
    <property type="match status" value="1"/>
</dbReference>
<dbReference type="Pfam" id="PF00781">
    <property type="entry name" value="DAGK_cat"/>
    <property type="match status" value="1"/>
</dbReference>
<keyword evidence="2" id="KW-1003">Cell membrane</keyword>
<evidence type="ECO:0000256" key="5">
    <source>
        <dbReference type="ARBA" id="ARBA00022989"/>
    </source>
</evidence>
<dbReference type="SUPFAM" id="SSF48317">
    <property type="entry name" value="Acid phosphatase/Vanadium-dependent haloperoxidase"/>
    <property type="match status" value="1"/>
</dbReference>
<dbReference type="InterPro" id="IPR000326">
    <property type="entry name" value="PAP2/HPO"/>
</dbReference>
<dbReference type="PANTHER" id="PTHR14969">
    <property type="entry name" value="SPHINGOSINE-1-PHOSPHATE PHOSPHOHYDROLASE"/>
    <property type="match status" value="1"/>
</dbReference>
<feature type="domain" description="DAGKc" evidence="8">
    <location>
        <begin position="208"/>
        <end position="332"/>
    </location>
</feature>
<dbReference type="GO" id="GO:0005886">
    <property type="term" value="C:plasma membrane"/>
    <property type="evidence" value="ECO:0007669"/>
    <property type="project" value="UniProtKB-SubCell"/>
</dbReference>
<keyword evidence="4" id="KW-0378">Hydrolase</keyword>
<dbReference type="EMBL" id="CP019606">
    <property type="protein sequence ID" value="AQP48838.1"/>
    <property type="molecule type" value="Genomic_DNA"/>
</dbReference>
<keyword evidence="3" id="KW-0812">Transmembrane</keyword>
<dbReference type="RefSeq" id="WP_077687191.1">
    <property type="nucleotide sequence ID" value="NZ_CP019606.1"/>
</dbReference>
<dbReference type="Pfam" id="PF01569">
    <property type="entry name" value="PAP2"/>
    <property type="match status" value="1"/>
</dbReference>
<comment type="subcellular location">
    <subcellularLocation>
        <location evidence="1">Cell membrane</location>
        <topology evidence="1">Multi-pass membrane protein</topology>
    </subcellularLocation>
</comment>
<dbReference type="Gene3D" id="3.40.50.10330">
    <property type="entry name" value="Probable inorganic polyphosphate/atp-NAD kinase, domain 1"/>
    <property type="match status" value="1"/>
</dbReference>
<keyword evidence="10" id="KW-1185">Reference proteome</keyword>
<reference evidence="10" key="1">
    <citation type="submission" date="2017-02" db="EMBL/GenBank/DDBJ databases">
        <title>Tessaracoccus aquaemaris sp. nov., isolated from the intestine of a Korean rockfish, Sebastes schlegelii, in a marine aquaculture pond.</title>
        <authorList>
            <person name="Tak E.J."/>
            <person name="Bae J.-W."/>
        </authorList>
    </citation>
    <scope>NUCLEOTIDE SEQUENCE [LARGE SCALE GENOMIC DNA]</scope>
    <source>
        <strain evidence="10">NSG39</strain>
    </source>
</reference>
<dbReference type="PANTHER" id="PTHR14969:SF62">
    <property type="entry name" value="DECAPRENYLPHOSPHORYL-5-PHOSPHORIBOSE PHOSPHATASE RV3807C-RELATED"/>
    <property type="match status" value="1"/>
</dbReference>
<keyword evidence="6" id="KW-0472">Membrane</keyword>
<name>A0A1Q2CRS6_9ACTN</name>
<evidence type="ECO:0000256" key="3">
    <source>
        <dbReference type="ARBA" id="ARBA00022692"/>
    </source>
</evidence>
<keyword evidence="5" id="KW-1133">Transmembrane helix</keyword>
<dbReference type="InterPro" id="IPR017438">
    <property type="entry name" value="ATP-NAD_kinase_N"/>
</dbReference>
<dbReference type="AlphaFoldDB" id="A0A1Q2CRS6"/>
<dbReference type="InterPro" id="IPR001206">
    <property type="entry name" value="Diacylglycerol_kinase_cat_dom"/>
</dbReference>
<dbReference type="SUPFAM" id="SSF111331">
    <property type="entry name" value="NAD kinase/diacylglycerol kinase-like"/>
    <property type="match status" value="1"/>
</dbReference>
<dbReference type="InterPro" id="IPR036938">
    <property type="entry name" value="PAP2/HPO_sf"/>
</dbReference>
<dbReference type="Gene3D" id="1.20.144.10">
    <property type="entry name" value="Phosphatidic acid phosphatase type 2/haloperoxidase"/>
    <property type="match status" value="1"/>
</dbReference>
<evidence type="ECO:0000259" key="8">
    <source>
        <dbReference type="PROSITE" id="PS50146"/>
    </source>
</evidence>
<evidence type="ECO:0000313" key="10">
    <source>
        <dbReference type="Proteomes" id="UP000188145"/>
    </source>
</evidence>
<evidence type="ECO:0000256" key="2">
    <source>
        <dbReference type="ARBA" id="ARBA00022475"/>
    </source>
</evidence>
<dbReference type="SMART" id="SM00046">
    <property type="entry name" value="DAGKc"/>
    <property type="match status" value="1"/>
</dbReference>
<gene>
    <name evidence="9" type="ORF">BW730_16385</name>
</gene>
<dbReference type="Gene3D" id="2.60.200.40">
    <property type="match status" value="1"/>
</dbReference>
<dbReference type="KEGG" id="tes:BW730_16385"/>
<proteinExistence type="predicted"/>
<dbReference type="Proteomes" id="UP000188145">
    <property type="component" value="Chromosome"/>
</dbReference>
<dbReference type="GO" id="GO:0016787">
    <property type="term" value="F:hydrolase activity"/>
    <property type="evidence" value="ECO:0007669"/>
    <property type="project" value="UniProtKB-KW"/>
</dbReference>
<feature type="region of interest" description="Disordered" evidence="7">
    <location>
        <begin position="102"/>
        <end position="121"/>
    </location>
</feature>
<evidence type="ECO:0000313" key="9">
    <source>
        <dbReference type="EMBL" id="AQP48838.1"/>
    </source>
</evidence>
<evidence type="ECO:0000256" key="6">
    <source>
        <dbReference type="ARBA" id="ARBA00023136"/>
    </source>
</evidence>
<evidence type="ECO:0000256" key="1">
    <source>
        <dbReference type="ARBA" id="ARBA00004651"/>
    </source>
</evidence>
<dbReference type="OrthoDB" id="3208200at2"/>
<dbReference type="STRING" id="1332264.BW730_16385"/>
<accession>A0A1Q2CRS6</accession>